<dbReference type="RefSeq" id="WP_145894900.1">
    <property type="nucleotide sequence ID" value="NZ_VOBQ01000016.1"/>
</dbReference>
<accession>A0A562ZKH9</accession>
<dbReference type="EMBL" id="VOBQ01000016">
    <property type="protein sequence ID" value="TWO69090.1"/>
    <property type="molecule type" value="Genomic_DNA"/>
</dbReference>
<evidence type="ECO:0000313" key="1">
    <source>
        <dbReference type="EMBL" id="TWO69090.1"/>
    </source>
</evidence>
<dbReference type="OrthoDB" id="435394at2"/>
<name>A0A562ZKH9_9BURK</name>
<reference evidence="1 2" key="1">
    <citation type="submission" date="2019-07" db="EMBL/GenBank/DDBJ databases">
        <title>Caenimonas sedimenti sp. nov., isolated from activated sludge.</title>
        <authorList>
            <person name="Xu J."/>
        </authorList>
    </citation>
    <scope>NUCLEOTIDE SEQUENCE [LARGE SCALE GENOMIC DNA]</scope>
    <source>
        <strain evidence="1 2">HX-9-20</strain>
    </source>
</reference>
<dbReference type="SUPFAM" id="SSF48371">
    <property type="entry name" value="ARM repeat"/>
    <property type="match status" value="1"/>
</dbReference>
<gene>
    <name evidence="1" type="ORF">FN976_20350</name>
</gene>
<dbReference type="InterPro" id="IPR016024">
    <property type="entry name" value="ARM-type_fold"/>
</dbReference>
<keyword evidence="2" id="KW-1185">Reference proteome</keyword>
<sequence length="1087" mass="118102">MKRIAIAVTLRSGTPERRCTVELVELDAPPAEGPPPARFLVTVRQNMPAAKAAAGEEAPPERWHESSLTAAPVTFEQAERRALDFLRRRLAAGERLAQREGFAALASFEGGTPAAAAPPPPAAAAVPAAVLQLVARFEAARWRLLDAGRRARSAWRVGEYADAGAQSPTQRLLRGLAPRLVELLGTGDDLLDHCLAVALGHLGDPGAAEAMRELGTRGRTAATRRAAGQAWLLLAPAAERDAHVAVLRARWPSHFDVAILPGQPLDQLHALLSERAVPCADFFLDWLAVSIDSPASRAALLATARALPLIPGNFQAVRALYKAAEIRRDAELLGVLHERFESTPPYFCNSGDAGAHGFLDAVTQKWVRRPVKDELARPTPRLAYGSRTRDYLRLRAWRTVRRHAATGHPYAARLATQLLLGLDDARLPPAHQETRWQMVDGRHQAVQRHYQPASGWRIGAKLLLARHPALGQSERAARWWTTAPLDTRHAMANRCDGLPAMWDAHPEALLTLALHSHCALVHATLGRALLDHLPFLERQEPAAWTPLLLSPYDASAAVGYQLARSQVEQAADLAGRVPWLVLLGGSVHGPAQDYAFQRIASDPLGHAQHAELVVALLLSPHAPARLQGQGLLPLAPPAPLLAELQAALAAADPEAPWLAAACAQLEAQLQGPLATAAGSVPVEPLVNLLGHPSVAVLRLAVTWLLLHPHGLALVPAADFQRLLGDEDPERRASGVRLLAALPDEVLLQQQALLADLAVHPHAAIRAAVAPALRRIAQRDAAFGHALAQRLHASLFATESGEGQHDDALAWLSQDLADFAPRGDAAATWRALQAQSKAAQRFGAWALAKHVPADFSLRQLAHLARHPQLSVREWGMAAIDMQLDPARVTPEQAEQLLPLADARFEDARDYATLWFAERLRDETLTPELLIAWVDHPAEWVQAIGRTRLVRRMHAPEASLCLTRLAQHPGTQVQLFVTQWLLELPAEEPAARAERLRVLQPYFLTVLSQVHRGRTAKTRITDFLRSQTGAPETAAVVADIFARQVVTSSLTDKPQYIAGLRDIAARHPQISLPFVEWKVPELRAAAAAG</sequence>
<comment type="caution">
    <text evidence="1">The sequence shown here is derived from an EMBL/GenBank/DDBJ whole genome shotgun (WGS) entry which is preliminary data.</text>
</comment>
<dbReference type="Proteomes" id="UP000318199">
    <property type="component" value="Unassembled WGS sequence"/>
</dbReference>
<evidence type="ECO:0000313" key="2">
    <source>
        <dbReference type="Proteomes" id="UP000318199"/>
    </source>
</evidence>
<protein>
    <submittedName>
        <fullName evidence="1">Uncharacterized protein</fullName>
    </submittedName>
</protein>
<organism evidence="1 2">
    <name type="scientific">Caenimonas sedimenti</name>
    <dbReference type="NCBI Taxonomy" id="2596921"/>
    <lineage>
        <taxon>Bacteria</taxon>
        <taxon>Pseudomonadati</taxon>
        <taxon>Pseudomonadota</taxon>
        <taxon>Betaproteobacteria</taxon>
        <taxon>Burkholderiales</taxon>
        <taxon>Comamonadaceae</taxon>
        <taxon>Caenimonas</taxon>
    </lineage>
</organism>
<dbReference type="AlphaFoldDB" id="A0A562ZKH9"/>
<proteinExistence type="predicted"/>